<dbReference type="NCBIfam" id="NF008121">
    <property type="entry name" value="PRK10869.1"/>
    <property type="match status" value="1"/>
</dbReference>
<accession>A0AB33Z3G7</accession>
<comment type="function">
    <text evidence="1 9">May be involved in recombinational repair of damaged DNA.</text>
</comment>
<dbReference type="FunFam" id="3.40.50.300:FF:000356">
    <property type="entry name" value="DNA repair protein RecN"/>
    <property type="match status" value="1"/>
</dbReference>
<dbReference type="GO" id="GO:0043590">
    <property type="term" value="C:bacterial nucleoid"/>
    <property type="evidence" value="ECO:0007669"/>
    <property type="project" value="TreeGrafter"/>
</dbReference>
<evidence type="ECO:0000256" key="9">
    <source>
        <dbReference type="PIRNR" id="PIRNR003128"/>
    </source>
</evidence>
<evidence type="ECO:0000256" key="3">
    <source>
        <dbReference type="ARBA" id="ARBA00021315"/>
    </source>
</evidence>
<keyword evidence="13" id="KW-1185">Reference proteome</keyword>
<gene>
    <name evidence="12" type="ORF">L196_04126</name>
</gene>
<keyword evidence="5 9" id="KW-0227">DNA damage</keyword>
<sequence>MLKSIDIKGLAVVDQLNLELEQGMTVLTGETGAGKSILLTAMKLCLGERADASLLRPGANKADLSLEFDITDLPASQQWLIDNDLDDQGDCFIRRTINADGRSKAYINGQVVNLKALQQLSKHLINIHGQHAHLDLLHPGKQCELVDSSLPSQALLLECRKQYSHWKRLTEELHHLTDGNEDNESEKQLLKYQINELEQANIIHIDYDELVQEHALASNMRKIIETSAHQIDILYENENASIYSQINNVSHELELLADLAPEFTSVGEQIKEASIQIQEASRDLRHQIDQQEDDPEKLSLLDQQLSSIHELARKLHVEPSQLSDKYNQLTARLDLLENRNEKLSALQLDIAEAETLYRKQAELLHNERKQHALKLSRNITNTLKTLGLPDGKLNISVNHLAKQPPQKNGLDDVVFLISTNPGMPDSPIGKVASGGELSRISLAIQVVTSRRNTTPTLVFDEVDAGIGGGVAETVGIRLRELACDRQVLCVTHLPQVASQGHQHLLVSKQKNQQQTTTKIDSLNQTQRINEVARMLGGIDLSDKTIAHAKEMVEKAI</sequence>
<feature type="coiled-coil region" evidence="10">
    <location>
        <begin position="326"/>
        <end position="356"/>
    </location>
</feature>
<keyword evidence="4" id="KW-0547">Nucleotide-binding</keyword>
<dbReference type="NCBIfam" id="TIGR00634">
    <property type="entry name" value="recN"/>
    <property type="match status" value="1"/>
</dbReference>
<keyword evidence="10" id="KW-0175">Coiled coil</keyword>
<dbReference type="InterPro" id="IPR004604">
    <property type="entry name" value="DNA_recomb/repair_RecN"/>
</dbReference>
<dbReference type="FunFam" id="3.40.50.300:FF:000319">
    <property type="entry name" value="DNA repair protein RecN"/>
    <property type="match status" value="1"/>
</dbReference>
<dbReference type="SUPFAM" id="SSF52540">
    <property type="entry name" value="P-loop containing nucleoside triphosphate hydrolases"/>
    <property type="match status" value="2"/>
</dbReference>
<evidence type="ECO:0000256" key="1">
    <source>
        <dbReference type="ARBA" id="ARBA00003618"/>
    </source>
</evidence>
<evidence type="ECO:0000313" key="12">
    <source>
        <dbReference type="EMBL" id="EPD13692.1"/>
    </source>
</evidence>
<dbReference type="PIRSF" id="PIRSF003128">
    <property type="entry name" value="RecN"/>
    <property type="match status" value="1"/>
</dbReference>
<dbReference type="Gene3D" id="3.40.50.300">
    <property type="entry name" value="P-loop containing nucleotide triphosphate hydrolases"/>
    <property type="match status" value="2"/>
</dbReference>
<evidence type="ECO:0000256" key="8">
    <source>
        <dbReference type="ARBA" id="ARBA00033408"/>
    </source>
</evidence>
<dbReference type="AlphaFoldDB" id="A0AB33Z3G7"/>
<dbReference type="GO" id="GO:0005524">
    <property type="term" value="F:ATP binding"/>
    <property type="evidence" value="ECO:0007669"/>
    <property type="project" value="UniProtKB-KW"/>
</dbReference>
<dbReference type="EMBL" id="ASHL01000002">
    <property type="protein sequence ID" value="EPD13692.1"/>
    <property type="molecule type" value="Genomic_DNA"/>
</dbReference>
<dbReference type="PANTHER" id="PTHR11059:SF0">
    <property type="entry name" value="DNA REPAIR PROTEIN RECN"/>
    <property type="match status" value="1"/>
</dbReference>
<evidence type="ECO:0000256" key="10">
    <source>
        <dbReference type="SAM" id="Coils"/>
    </source>
</evidence>
<dbReference type="Pfam" id="PF02463">
    <property type="entry name" value="SMC_N"/>
    <property type="match status" value="1"/>
</dbReference>
<dbReference type="InterPro" id="IPR003395">
    <property type="entry name" value="RecF/RecN/SMC_N"/>
</dbReference>
<evidence type="ECO:0000313" key="13">
    <source>
        <dbReference type="Proteomes" id="UP000015462"/>
    </source>
</evidence>
<name>A0AB33Z3G7_9GAMM</name>
<dbReference type="InterPro" id="IPR027417">
    <property type="entry name" value="P-loop_NTPase"/>
</dbReference>
<organism evidence="12 13">
    <name type="scientific">Cycloclasticus pugetii</name>
    <dbReference type="NCBI Taxonomy" id="34068"/>
    <lineage>
        <taxon>Bacteria</taxon>
        <taxon>Pseudomonadati</taxon>
        <taxon>Pseudomonadota</taxon>
        <taxon>Gammaproteobacteria</taxon>
        <taxon>Thiotrichales</taxon>
        <taxon>Piscirickettsiaceae</taxon>
        <taxon>Cycloclasticus</taxon>
    </lineage>
</organism>
<keyword evidence="7 9" id="KW-0234">DNA repair</keyword>
<dbReference type="GO" id="GO:0006281">
    <property type="term" value="P:DNA repair"/>
    <property type="evidence" value="ECO:0007669"/>
    <property type="project" value="UniProtKB-KW"/>
</dbReference>
<dbReference type="CDD" id="cd03241">
    <property type="entry name" value="ABC_RecN"/>
    <property type="match status" value="2"/>
</dbReference>
<dbReference type="PANTHER" id="PTHR11059">
    <property type="entry name" value="DNA REPAIR PROTEIN RECN"/>
    <property type="match status" value="1"/>
</dbReference>
<reference evidence="12 13" key="1">
    <citation type="journal article" date="2013" name="Genome Announc.">
        <title>Genome Sequence of the Pyrene- and Fluoranthene-Degrading Bacterium Cycloclasticus sp. Strain PY97M.</title>
        <authorList>
            <person name="Cui Z."/>
            <person name="Xu G."/>
            <person name="Li Q."/>
            <person name="Gao W."/>
            <person name="Zheng L."/>
        </authorList>
    </citation>
    <scope>NUCLEOTIDE SEQUENCE [LARGE SCALE GENOMIC DNA]</scope>
    <source>
        <strain evidence="12 13">PY97M</strain>
    </source>
</reference>
<comment type="caution">
    <text evidence="12">The sequence shown here is derived from an EMBL/GenBank/DDBJ whole genome shotgun (WGS) entry which is preliminary data.</text>
</comment>
<dbReference type="Proteomes" id="UP000015462">
    <property type="component" value="Unassembled WGS sequence"/>
</dbReference>
<evidence type="ECO:0000256" key="6">
    <source>
        <dbReference type="ARBA" id="ARBA00022840"/>
    </source>
</evidence>
<keyword evidence="6" id="KW-0067">ATP-binding</keyword>
<dbReference type="RefSeq" id="WP_015006270.1">
    <property type="nucleotide sequence ID" value="NZ_KE646806.1"/>
</dbReference>
<proteinExistence type="inferred from homology"/>
<dbReference type="GO" id="GO:0009432">
    <property type="term" value="P:SOS response"/>
    <property type="evidence" value="ECO:0007669"/>
    <property type="project" value="UniProtKB-ARBA"/>
</dbReference>
<protein>
    <recommendedName>
        <fullName evidence="3 9">DNA repair protein RecN</fullName>
    </recommendedName>
    <alternativeName>
        <fullName evidence="8 9">Recombination protein N</fullName>
    </alternativeName>
</protein>
<feature type="domain" description="RecF/RecN/SMC N-terminal" evidence="11">
    <location>
        <begin position="2"/>
        <end position="513"/>
    </location>
</feature>
<evidence type="ECO:0000256" key="2">
    <source>
        <dbReference type="ARBA" id="ARBA00009441"/>
    </source>
</evidence>
<evidence type="ECO:0000256" key="4">
    <source>
        <dbReference type="ARBA" id="ARBA00022741"/>
    </source>
</evidence>
<evidence type="ECO:0000259" key="11">
    <source>
        <dbReference type="Pfam" id="PF02463"/>
    </source>
</evidence>
<evidence type="ECO:0000256" key="5">
    <source>
        <dbReference type="ARBA" id="ARBA00022763"/>
    </source>
</evidence>
<comment type="similarity">
    <text evidence="2 9">Belongs to the RecN family.</text>
</comment>
<evidence type="ECO:0000256" key="7">
    <source>
        <dbReference type="ARBA" id="ARBA00023204"/>
    </source>
</evidence>
<dbReference type="GO" id="GO:0006310">
    <property type="term" value="P:DNA recombination"/>
    <property type="evidence" value="ECO:0007669"/>
    <property type="project" value="InterPro"/>
</dbReference>